<keyword evidence="3" id="KW-1185">Reference proteome</keyword>
<name>A0AAD4HCJ0_9AGAM</name>
<proteinExistence type="predicted"/>
<dbReference type="RefSeq" id="XP_041218019.1">
    <property type="nucleotide sequence ID" value="XM_041363261.1"/>
</dbReference>
<evidence type="ECO:0000313" key="2">
    <source>
        <dbReference type="EMBL" id="KAG1891543.1"/>
    </source>
</evidence>
<reference evidence="1" key="1">
    <citation type="journal article" date="2020" name="New Phytol.">
        <title>Comparative genomics reveals dynamic genome evolution in host specialist ectomycorrhizal fungi.</title>
        <authorList>
            <person name="Lofgren L.A."/>
            <person name="Nguyen N.H."/>
            <person name="Vilgalys R."/>
            <person name="Ruytinx J."/>
            <person name="Liao H.L."/>
            <person name="Branco S."/>
            <person name="Kuo A."/>
            <person name="LaButti K."/>
            <person name="Lipzen A."/>
            <person name="Andreopoulos W."/>
            <person name="Pangilinan J."/>
            <person name="Riley R."/>
            <person name="Hundley H."/>
            <person name="Na H."/>
            <person name="Barry K."/>
            <person name="Grigoriev I.V."/>
            <person name="Stajich J.E."/>
            <person name="Kennedy P.G."/>
        </authorList>
    </citation>
    <scope>NUCLEOTIDE SEQUENCE</scope>
    <source>
        <strain evidence="1">FC203</strain>
    </source>
</reference>
<comment type="caution">
    <text evidence="1">The sequence shown here is derived from an EMBL/GenBank/DDBJ whole genome shotgun (WGS) entry which is preliminary data.</text>
</comment>
<organism evidence="1 3">
    <name type="scientific">Suillus fuscotomentosus</name>
    <dbReference type="NCBI Taxonomy" id="1912939"/>
    <lineage>
        <taxon>Eukaryota</taxon>
        <taxon>Fungi</taxon>
        <taxon>Dikarya</taxon>
        <taxon>Basidiomycota</taxon>
        <taxon>Agaricomycotina</taxon>
        <taxon>Agaricomycetes</taxon>
        <taxon>Agaricomycetidae</taxon>
        <taxon>Boletales</taxon>
        <taxon>Suillineae</taxon>
        <taxon>Suillaceae</taxon>
        <taxon>Suillus</taxon>
    </lineage>
</organism>
<evidence type="ECO:0000313" key="3">
    <source>
        <dbReference type="Proteomes" id="UP001195769"/>
    </source>
</evidence>
<evidence type="ECO:0000313" key="1">
    <source>
        <dbReference type="EMBL" id="KAG1879019.1"/>
    </source>
</evidence>
<dbReference type="GeneID" id="64657559"/>
<dbReference type="Proteomes" id="UP001195769">
    <property type="component" value="Unassembled WGS sequence"/>
</dbReference>
<accession>A0AAD4HCJ0</accession>
<dbReference type="EMBL" id="JABBWK010000130">
    <property type="protein sequence ID" value="KAG1891543.1"/>
    <property type="molecule type" value="Genomic_DNA"/>
</dbReference>
<dbReference type="AlphaFoldDB" id="A0AAD4HCJ0"/>
<dbReference type="EMBL" id="JABBWK010000716">
    <property type="protein sequence ID" value="KAG1879019.1"/>
    <property type="molecule type" value="Genomic_DNA"/>
</dbReference>
<protein>
    <submittedName>
        <fullName evidence="1">Uncharacterized protein</fullName>
    </submittedName>
</protein>
<sequence length="101" mass="11633">MYRLASKLKNARLEALAYQAIKSDLSSKNILDEAFSWFTAQHIDIQKMELRLLLEFRNTPEVSSRLDQILESVSRGERPYAHVMLRGFLMCLTRRGTGGTK</sequence>
<gene>
    <name evidence="2" type="ORF">F5891DRAFT_1070136</name>
    <name evidence="1" type="ORF">F5891DRAFT_1097256</name>
</gene>